<keyword evidence="2" id="KW-1185">Reference proteome</keyword>
<comment type="caution">
    <text evidence="1">The sequence shown here is derived from an EMBL/GenBank/DDBJ whole genome shotgun (WGS) entry which is preliminary data.</text>
</comment>
<gene>
    <name evidence="1" type="ORF">HPB49_001839</name>
</gene>
<name>A0ACB8D256_DERSI</name>
<proteinExistence type="predicted"/>
<reference evidence="1" key="1">
    <citation type="submission" date="2020-05" db="EMBL/GenBank/DDBJ databases">
        <title>Large-scale comparative analyses of tick genomes elucidate their genetic diversity and vector capacities.</title>
        <authorList>
            <person name="Jia N."/>
            <person name="Wang J."/>
            <person name="Shi W."/>
            <person name="Du L."/>
            <person name="Sun Y."/>
            <person name="Zhan W."/>
            <person name="Jiang J."/>
            <person name="Wang Q."/>
            <person name="Zhang B."/>
            <person name="Ji P."/>
            <person name="Sakyi L.B."/>
            <person name="Cui X."/>
            <person name="Yuan T."/>
            <person name="Jiang B."/>
            <person name="Yang W."/>
            <person name="Lam T.T.-Y."/>
            <person name="Chang Q."/>
            <person name="Ding S."/>
            <person name="Wang X."/>
            <person name="Zhu J."/>
            <person name="Ruan X."/>
            <person name="Zhao L."/>
            <person name="Wei J."/>
            <person name="Que T."/>
            <person name="Du C."/>
            <person name="Cheng J."/>
            <person name="Dai P."/>
            <person name="Han X."/>
            <person name="Huang E."/>
            <person name="Gao Y."/>
            <person name="Liu J."/>
            <person name="Shao H."/>
            <person name="Ye R."/>
            <person name="Li L."/>
            <person name="Wei W."/>
            <person name="Wang X."/>
            <person name="Wang C."/>
            <person name="Yang T."/>
            <person name="Huo Q."/>
            <person name="Li W."/>
            <person name="Guo W."/>
            <person name="Chen H."/>
            <person name="Zhou L."/>
            <person name="Ni X."/>
            <person name="Tian J."/>
            <person name="Zhou Y."/>
            <person name="Sheng Y."/>
            <person name="Liu T."/>
            <person name="Pan Y."/>
            <person name="Xia L."/>
            <person name="Li J."/>
            <person name="Zhao F."/>
            <person name="Cao W."/>
        </authorList>
    </citation>
    <scope>NUCLEOTIDE SEQUENCE</scope>
    <source>
        <strain evidence="1">Dsil-2018</strain>
    </source>
</reference>
<evidence type="ECO:0000313" key="2">
    <source>
        <dbReference type="Proteomes" id="UP000821865"/>
    </source>
</evidence>
<sequence length="157" mass="18025">MIPCSSILAKPPLRSSEPRQTTSRTLPRTTSGMSLSSFRRFGPTRPRYGSPGQVEAQFFLARITQDRTRYDYVVAHLDARYANEVRDNFANPPTANLYEHLKTELILRLSLSEDQKVRQLQSAELAERKPSQLLHHMRALAGNMEVPDYLLRALWLQ</sequence>
<dbReference type="EMBL" id="CM023472">
    <property type="protein sequence ID" value="KAH7958448.1"/>
    <property type="molecule type" value="Genomic_DNA"/>
</dbReference>
<protein>
    <submittedName>
        <fullName evidence="1">Uncharacterized protein</fullName>
    </submittedName>
</protein>
<accession>A0ACB8D256</accession>
<organism evidence="1 2">
    <name type="scientific">Dermacentor silvarum</name>
    <name type="common">Tick</name>
    <dbReference type="NCBI Taxonomy" id="543639"/>
    <lineage>
        <taxon>Eukaryota</taxon>
        <taxon>Metazoa</taxon>
        <taxon>Ecdysozoa</taxon>
        <taxon>Arthropoda</taxon>
        <taxon>Chelicerata</taxon>
        <taxon>Arachnida</taxon>
        <taxon>Acari</taxon>
        <taxon>Parasitiformes</taxon>
        <taxon>Ixodida</taxon>
        <taxon>Ixodoidea</taxon>
        <taxon>Ixodidae</taxon>
        <taxon>Rhipicephalinae</taxon>
        <taxon>Dermacentor</taxon>
    </lineage>
</organism>
<evidence type="ECO:0000313" key="1">
    <source>
        <dbReference type="EMBL" id="KAH7958448.1"/>
    </source>
</evidence>
<dbReference type="Proteomes" id="UP000821865">
    <property type="component" value="Chromosome 3"/>
</dbReference>